<comment type="caution">
    <text evidence="6">Lacks conserved residue(s) required for the propagation of feature annotation.</text>
</comment>
<keyword evidence="5 6" id="KW-0234">DNA repair</keyword>
<dbReference type="InterPro" id="IPR010994">
    <property type="entry name" value="RuvA_2-like"/>
</dbReference>
<dbReference type="Gene3D" id="1.10.8.10">
    <property type="entry name" value="DNA helicase RuvA subunit, C-terminal domain"/>
    <property type="match status" value="1"/>
</dbReference>
<comment type="domain">
    <text evidence="6">Has three domains with a flexible linker between the domains II and III and assumes an 'L' shape. Domain III is highly mobile and contacts RuvB.</text>
</comment>
<keyword evidence="9" id="KW-1185">Reference proteome</keyword>
<feature type="domain" description="Helix-hairpin-helix DNA-binding motif class 1" evidence="7">
    <location>
        <begin position="108"/>
        <end position="127"/>
    </location>
</feature>
<dbReference type="GO" id="GO:0006281">
    <property type="term" value="P:DNA repair"/>
    <property type="evidence" value="ECO:0007669"/>
    <property type="project" value="UniProtKB-UniRule"/>
</dbReference>
<dbReference type="Gene3D" id="1.10.150.20">
    <property type="entry name" value="5' to 3' exonuclease, C-terminal subdomain"/>
    <property type="match status" value="1"/>
</dbReference>
<dbReference type="RefSeq" id="WP_076603496.1">
    <property type="nucleotide sequence ID" value="NZ_FTMD01000013.1"/>
</dbReference>
<dbReference type="Gene3D" id="2.40.50.140">
    <property type="entry name" value="Nucleic acid-binding proteins"/>
    <property type="match status" value="1"/>
</dbReference>
<evidence type="ECO:0000256" key="4">
    <source>
        <dbReference type="ARBA" id="ARBA00023172"/>
    </source>
</evidence>
<evidence type="ECO:0000256" key="1">
    <source>
        <dbReference type="ARBA" id="ARBA00022490"/>
    </source>
</evidence>
<dbReference type="InterPro" id="IPR000085">
    <property type="entry name" value="RuvA"/>
</dbReference>
<feature type="region of interest" description="Domain I" evidence="6">
    <location>
        <begin position="1"/>
        <end position="64"/>
    </location>
</feature>
<dbReference type="GO" id="GO:0005524">
    <property type="term" value="F:ATP binding"/>
    <property type="evidence" value="ECO:0007669"/>
    <property type="project" value="InterPro"/>
</dbReference>
<comment type="function">
    <text evidence="6">The RuvA-RuvB-RuvC complex processes Holliday junction (HJ) DNA during genetic recombination and DNA repair, while the RuvA-RuvB complex plays an important role in the rescue of blocked DNA replication forks via replication fork reversal (RFR). RuvA specifically binds to HJ cruciform DNA, conferring on it an open structure. The RuvB hexamer acts as an ATP-dependent pump, pulling dsDNA into and through the RuvAB complex. HJ branch migration allows RuvC to scan DNA until it finds its consensus sequence, where it cleaves and resolves the cruciform DNA.</text>
</comment>
<dbReference type="STRING" id="34027.SAMN05421829_11365"/>
<sequence>MIGRITGILLEKNPPQIVVDVHGVGYEIDVPMSTFYGLPANGQPVTLFTHLAVREDGHFLYGFAGADERAAFRQLLKVSGIGARTALAVLSGLSVTDLAQAVALQEAGRLVKIPGIGKKTAERLLLELRDKLGKALPTLGATVSTGVVAAAPDARSDILNALLALGYNEKEALGAMKVVPEDSGVSDGIRLALKSLSKA</sequence>
<dbReference type="Proteomes" id="UP000186819">
    <property type="component" value="Unassembled WGS sequence"/>
</dbReference>
<dbReference type="Pfam" id="PF07499">
    <property type="entry name" value="RuvA_C"/>
    <property type="match status" value="1"/>
</dbReference>
<dbReference type="SMART" id="SM00278">
    <property type="entry name" value="HhH1"/>
    <property type="match status" value="2"/>
</dbReference>
<organism evidence="8 9">
    <name type="scientific">Aromatoleum tolulyticum</name>
    <dbReference type="NCBI Taxonomy" id="34027"/>
    <lineage>
        <taxon>Bacteria</taxon>
        <taxon>Pseudomonadati</taxon>
        <taxon>Pseudomonadota</taxon>
        <taxon>Betaproteobacteria</taxon>
        <taxon>Rhodocyclales</taxon>
        <taxon>Rhodocyclaceae</taxon>
        <taxon>Aromatoleum</taxon>
    </lineage>
</organism>
<proteinExistence type="inferred from homology"/>
<dbReference type="GO" id="GO:0048476">
    <property type="term" value="C:Holliday junction resolvase complex"/>
    <property type="evidence" value="ECO:0007669"/>
    <property type="project" value="UniProtKB-UniRule"/>
</dbReference>
<dbReference type="Pfam" id="PF14520">
    <property type="entry name" value="HHH_5"/>
    <property type="match status" value="1"/>
</dbReference>
<dbReference type="InterPro" id="IPR003583">
    <property type="entry name" value="Hlx-hairpin-Hlx_DNA-bd_motif"/>
</dbReference>
<dbReference type="SUPFAM" id="SSF46929">
    <property type="entry name" value="DNA helicase RuvA subunit, C-terminal domain"/>
    <property type="match status" value="1"/>
</dbReference>
<dbReference type="GO" id="GO:0009379">
    <property type="term" value="C:Holliday junction helicase complex"/>
    <property type="evidence" value="ECO:0007669"/>
    <property type="project" value="InterPro"/>
</dbReference>
<feature type="domain" description="Helix-hairpin-helix DNA-binding motif class 1" evidence="7">
    <location>
        <begin position="73"/>
        <end position="92"/>
    </location>
</feature>
<evidence type="ECO:0000259" key="7">
    <source>
        <dbReference type="SMART" id="SM00278"/>
    </source>
</evidence>
<dbReference type="AlphaFoldDB" id="A0A1N7A3A6"/>
<keyword evidence="3 6" id="KW-0238">DNA-binding</keyword>
<dbReference type="GO" id="GO:0006310">
    <property type="term" value="P:DNA recombination"/>
    <property type="evidence" value="ECO:0007669"/>
    <property type="project" value="UniProtKB-UniRule"/>
</dbReference>
<keyword evidence="2 6" id="KW-0227">DNA damage</keyword>
<reference evidence="9" key="1">
    <citation type="submission" date="2017-01" db="EMBL/GenBank/DDBJ databases">
        <authorList>
            <person name="Varghese N."/>
            <person name="Submissions S."/>
        </authorList>
    </citation>
    <scope>NUCLEOTIDE SEQUENCE [LARGE SCALE GENOMIC DNA]</scope>
    <source>
        <strain evidence="9">ATCC 51758</strain>
    </source>
</reference>
<comment type="similarity">
    <text evidence="6">Belongs to the RuvA family.</text>
</comment>
<feature type="region of interest" description="Domain III" evidence="6">
    <location>
        <begin position="152"/>
        <end position="199"/>
    </location>
</feature>
<dbReference type="InterPro" id="IPR036267">
    <property type="entry name" value="RuvA_C_sf"/>
</dbReference>
<evidence type="ECO:0000256" key="6">
    <source>
        <dbReference type="HAMAP-Rule" id="MF_00031"/>
    </source>
</evidence>
<keyword evidence="4 6" id="KW-0233">DNA recombination</keyword>
<dbReference type="HAMAP" id="MF_00031">
    <property type="entry name" value="DNA_HJ_migration_RuvA"/>
    <property type="match status" value="1"/>
</dbReference>
<dbReference type="EMBL" id="FTMD01000013">
    <property type="protein sequence ID" value="SIR33528.1"/>
    <property type="molecule type" value="Genomic_DNA"/>
</dbReference>
<keyword evidence="8" id="KW-0547">Nucleotide-binding</keyword>
<dbReference type="OrthoDB" id="5293449at2"/>
<evidence type="ECO:0000256" key="5">
    <source>
        <dbReference type="ARBA" id="ARBA00023204"/>
    </source>
</evidence>
<dbReference type="SUPFAM" id="SSF47781">
    <property type="entry name" value="RuvA domain 2-like"/>
    <property type="match status" value="1"/>
</dbReference>
<dbReference type="GO" id="GO:0005737">
    <property type="term" value="C:cytoplasm"/>
    <property type="evidence" value="ECO:0007669"/>
    <property type="project" value="UniProtKB-SubCell"/>
</dbReference>
<dbReference type="InterPro" id="IPR011114">
    <property type="entry name" value="RuvA_C"/>
</dbReference>
<dbReference type="CDD" id="cd14332">
    <property type="entry name" value="UBA_RuvA_C"/>
    <property type="match status" value="1"/>
</dbReference>
<dbReference type="Pfam" id="PF01330">
    <property type="entry name" value="RuvA_N"/>
    <property type="match status" value="1"/>
</dbReference>
<comment type="subunit">
    <text evidence="6">Homotetramer. Forms an RuvA(8)-RuvB(12)-Holliday junction (HJ) complex. HJ DNA is sandwiched between 2 RuvA tetramers; dsDNA enters through RuvA and exits via RuvB. An RuvB hexamer assembles on each DNA strand where it exits the tetramer. Each RuvB hexamer is contacted by two RuvA subunits (via domain III) on 2 adjacent RuvB subunits; this complex drives branch migration. In the full resolvosome a probable DNA-RuvA(4)-RuvB(12)-RuvC(2) complex forms which resolves the HJ.</text>
</comment>
<evidence type="ECO:0000256" key="2">
    <source>
        <dbReference type="ARBA" id="ARBA00022763"/>
    </source>
</evidence>
<dbReference type="GO" id="GO:0009378">
    <property type="term" value="F:four-way junction helicase activity"/>
    <property type="evidence" value="ECO:0007669"/>
    <property type="project" value="InterPro"/>
</dbReference>
<protein>
    <recommendedName>
        <fullName evidence="6">Holliday junction branch migration complex subunit RuvA</fullName>
    </recommendedName>
</protein>
<evidence type="ECO:0000313" key="8">
    <source>
        <dbReference type="EMBL" id="SIR33528.1"/>
    </source>
</evidence>
<evidence type="ECO:0000256" key="3">
    <source>
        <dbReference type="ARBA" id="ARBA00023125"/>
    </source>
</evidence>
<dbReference type="NCBIfam" id="TIGR00084">
    <property type="entry name" value="ruvA"/>
    <property type="match status" value="1"/>
</dbReference>
<accession>A0A1N7A3A6</accession>
<name>A0A1N7A3A6_9RHOO</name>
<keyword evidence="1 6" id="KW-0963">Cytoplasm</keyword>
<gene>
    <name evidence="6" type="primary">ruvA</name>
    <name evidence="8" type="ORF">SAMN05421829_11365</name>
</gene>
<dbReference type="InterPro" id="IPR013849">
    <property type="entry name" value="DNA_helicase_Holl-junc_RuvA_I"/>
</dbReference>
<dbReference type="InterPro" id="IPR012340">
    <property type="entry name" value="NA-bd_OB-fold"/>
</dbReference>
<keyword evidence="8" id="KW-0378">Hydrolase</keyword>
<dbReference type="SUPFAM" id="SSF50249">
    <property type="entry name" value="Nucleic acid-binding proteins"/>
    <property type="match status" value="1"/>
</dbReference>
<dbReference type="GO" id="GO:0000400">
    <property type="term" value="F:four-way junction DNA binding"/>
    <property type="evidence" value="ECO:0007669"/>
    <property type="project" value="UniProtKB-UniRule"/>
</dbReference>
<comment type="subcellular location">
    <subcellularLocation>
        <location evidence="6">Cytoplasm</location>
    </subcellularLocation>
</comment>
<evidence type="ECO:0000313" key="9">
    <source>
        <dbReference type="Proteomes" id="UP000186819"/>
    </source>
</evidence>
<keyword evidence="8" id="KW-0067">ATP-binding</keyword>
<keyword evidence="8" id="KW-0347">Helicase</keyword>